<feature type="region of interest" description="Disordered" evidence="6">
    <location>
        <begin position="1"/>
        <end position="50"/>
    </location>
</feature>
<feature type="domain" description="ESF1 RRM" evidence="8">
    <location>
        <begin position="177"/>
        <end position="314"/>
    </location>
</feature>
<evidence type="ECO:0000256" key="3">
    <source>
        <dbReference type="ARBA" id="ARBA00023054"/>
    </source>
</evidence>
<dbReference type="AlphaFoldDB" id="A0A914E1H1"/>
<dbReference type="Proteomes" id="UP000887540">
    <property type="component" value="Unplaced"/>
</dbReference>
<dbReference type="InterPro" id="IPR039754">
    <property type="entry name" value="Esf1"/>
</dbReference>
<evidence type="ECO:0000313" key="10">
    <source>
        <dbReference type="WBParaSite" id="ACRNAN_scaffold5129.g13566.t1"/>
    </source>
</evidence>
<comment type="subcellular location">
    <subcellularLocation>
        <location evidence="1">Nucleus</location>
        <location evidence="1">Nucleolus</location>
    </subcellularLocation>
</comment>
<dbReference type="InterPro" id="IPR012580">
    <property type="entry name" value="NUC153"/>
</dbReference>
<sequence length="586" mass="67747">MKNLAKKSLKNDKNLQKKQISNKKLKKPTLDLEKDERYQSVMSDPLFTEMRRTERKVVVDDRFKGMFTDQRFSAGRAKIDKRGRPVNLSKKTNLENLYEMSEEDSASTASSSESEDENKNKKIHLDLARGEGNLTSSSEDEESEDEEEEALASSAEEMVEDWNELDKSARRVEWASRRLAICNTDWDRIRADDLLMLLSSFKPQGGEVKSLTIYISDFGAEKLAEEEVKGPVLDRLAKKGKKVDLESDDVDEETKAAIRAYQLDRLKYYYAILECDTEQTATAIYEACDGVEYETSGVRMDLRFVPDEMKFDESRLKELVRTADLNAEKYRPKKFENQALGNCNAKLTWDEADPLRKQVISEAFNKEKDLDDYKNLIASGSEDEDEPTKNHDTLKILFETAGIDHSRTESGEDDMDLQIDWEPALDEMEVQPKRKAKDDEATPFQQYLEKRKIKKKEYKAKIQELKKARQQELNKAENEIKERHIERQKKVKVKNDQLASSLPVDVDDERFNALFTHSAFAIDKTNPHYKGGTLADLQVNEKIKRSKKTGAEKIDYLELEPQEDEDLVTKLKKKSERLQRKRKVSK</sequence>
<feature type="domain" description="NUC153" evidence="7">
    <location>
        <begin position="508"/>
        <end position="530"/>
    </location>
</feature>
<reference evidence="10" key="1">
    <citation type="submission" date="2022-11" db="UniProtKB">
        <authorList>
            <consortium name="WormBaseParasite"/>
        </authorList>
    </citation>
    <scope>IDENTIFICATION</scope>
</reference>
<evidence type="ECO:0000259" key="8">
    <source>
        <dbReference type="Pfam" id="PF25121"/>
    </source>
</evidence>
<feature type="compositionally biased region" description="Acidic residues" evidence="6">
    <location>
        <begin position="138"/>
        <end position="150"/>
    </location>
</feature>
<feature type="compositionally biased region" description="Basic and acidic residues" evidence="6">
    <location>
        <begin position="117"/>
        <end position="129"/>
    </location>
</feature>
<dbReference type="GO" id="GO:0006364">
    <property type="term" value="P:rRNA processing"/>
    <property type="evidence" value="ECO:0007669"/>
    <property type="project" value="InterPro"/>
</dbReference>
<dbReference type="Pfam" id="PF08159">
    <property type="entry name" value="NUC153"/>
    <property type="match status" value="1"/>
</dbReference>
<dbReference type="GO" id="GO:0005730">
    <property type="term" value="C:nucleolus"/>
    <property type="evidence" value="ECO:0007669"/>
    <property type="project" value="UniProtKB-SubCell"/>
</dbReference>
<evidence type="ECO:0000259" key="7">
    <source>
        <dbReference type="Pfam" id="PF08159"/>
    </source>
</evidence>
<proteinExistence type="inferred from homology"/>
<dbReference type="PANTHER" id="PTHR12202">
    <property type="entry name" value="ESF1 HOMOLOG"/>
    <property type="match status" value="1"/>
</dbReference>
<evidence type="ECO:0000256" key="2">
    <source>
        <dbReference type="ARBA" id="ARBA00009087"/>
    </source>
</evidence>
<dbReference type="GO" id="GO:0003723">
    <property type="term" value="F:RNA binding"/>
    <property type="evidence" value="ECO:0007669"/>
    <property type="project" value="TreeGrafter"/>
</dbReference>
<dbReference type="WBParaSite" id="ACRNAN_scaffold5129.g13566.t1">
    <property type="protein sequence ID" value="ACRNAN_scaffold5129.g13566.t1"/>
    <property type="gene ID" value="ACRNAN_scaffold5129.g13566"/>
</dbReference>
<feature type="compositionally biased region" description="Basic and acidic residues" evidence="6">
    <location>
        <begin position="28"/>
        <end position="38"/>
    </location>
</feature>
<name>A0A914E1H1_9BILA</name>
<evidence type="ECO:0000256" key="4">
    <source>
        <dbReference type="ARBA" id="ARBA00023242"/>
    </source>
</evidence>
<keyword evidence="9" id="KW-1185">Reference proteome</keyword>
<comment type="similarity">
    <text evidence="2">Belongs to the ESF1 family.</text>
</comment>
<feature type="region of interest" description="Disordered" evidence="6">
    <location>
        <begin position="74"/>
        <end position="160"/>
    </location>
</feature>
<protein>
    <submittedName>
        <fullName evidence="10">NUC153 domain-containing protein</fullName>
    </submittedName>
</protein>
<accession>A0A914E1H1</accession>
<keyword evidence="4" id="KW-0539">Nucleus</keyword>
<organism evidence="9 10">
    <name type="scientific">Acrobeloides nanus</name>
    <dbReference type="NCBI Taxonomy" id="290746"/>
    <lineage>
        <taxon>Eukaryota</taxon>
        <taxon>Metazoa</taxon>
        <taxon>Ecdysozoa</taxon>
        <taxon>Nematoda</taxon>
        <taxon>Chromadorea</taxon>
        <taxon>Rhabditida</taxon>
        <taxon>Tylenchina</taxon>
        <taxon>Cephalobomorpha</taxon>
        <taxon>Cephaloboidea</taxon>
        <taxon>Cephalobidae</taxon>
        <taxon>Acrobeloides</taxon>
    </lineage>
</organism>
<dbReference type="InterPro" id="IPR056750">
    <property type="entry name" value="RRM_ESF1"/>
</dbReference>
<dbReference type="PANTHER" id="PTHR12202:SF0">
    <property type="entry name" value="ESF1 HOMOLOG"/>
    <property type="match status" value="1"/>
</dbReference>
<dbReference type="Pfam" id="PF25121">
    <property type="entry name" value="RRM_ESF1"/>
    <property type="match status" value="1"/>
</dbReference>
<evidence type="ECO:0000313" key="9">
    <source>
        <dbReference type="Proteomes" id="UP000887540"/>
    </source>
</evidence>
<evidence type="ECO:0000256" key="5">
    <source>
        <dbReference type="SAM" id="Coils"/>
    </source>
</evidence>
<evidence type="ECO:0000256" key="6">
    <source>
        <dbReference type="SAM" id="MobiDB-lite"/>
    </source>
</evidence>
<keyword evidence="3 5" id="KW-0175">Coiled coil</keyword>
<evidence type="ECO:0000256" key="1">
    <source>
        <dbReference type="ARBA" id="ARBA00004604"/>
    </source>
</evidence>
<feature type="coiled-coil region" evidence="5">
    <location>
        <begin position="448"/>
        <end position="486"/>
    </location>
</feature>